<keyword evidence="1" id="KW-1133">Transmembrane helix</keyword>
<dbReference type="OrthoDB" id="9342482at2"/>
<organism evidence="2 3">
    <name type="scientific">Oleiharenicola lentus</name>
    <dbReference type="NCBI Taxonomy" id="2508720"/>
    <lineage>
        <taxon>Bacteria</taxon>
        <taxon>Pseudomonadati</taxon>
        <taxon>Verrucomicrobiota</taxon>
        <taxon>Opitutia</taxon>
        <taxon>Opitutales</taxon>
        <taxon>Opitutaceae</taxon>
        <taxon>Oleiharenicola</taxon>
    </lineage>
</organism>
<gene>
    <name evidence="2" type="ORF">ESB00_08355</name>
</gene>
<dbReference type="RefSeq" id="WP_129047246.1">
    <property type="nucleotide sequence ID" value="NZ_SDHX01000001.1"/>
</dbReference>
<dbReference type="Proteomes" id="UP000290218">
    <property type="component" value="Unassembled WGS sequence"/>
</dbReference>
<dbReference type="EMBL" id="SDHX01000001">
    <property type="protein sequence ID" value="RXK55880.1"/>
    <property type="molecule type" value="Genomic_DNA"/>
</dbReference>
<dbReference type="AlphaFoldDB" id="A0A4Q1CAF0"/>
<comment type="caution">
    <text evidence="2">The sequence shown here is derived from an EMBL/GenBank/DDBJ whole genome shotgun (WGS) entry which is preliminary data.</text>
</comment>
<feature type="transmembrane region" description="Helical" evidence="1">
    <location>
        <begin position="42"/>
        <end position="63"/>
    </location>
</feature>
<evidence type="ECO:0000313" key="3">
    <source>
        <dbReference type="Proteomes" id="UP000290218"/>
    </source>
</evidence>
<evidence type="ECO:0000256" key="1">
    <source>
        <dbReference type="SAM" id="Phobius"/>
    </source>
</evidence>
<accession>A0A4Q1CAF0</accession>
<keyword evidence="3" id="KW-1185">Reference proteome</keyword>
<keyword evidence="1" id="KW-0472">Membrane</keyword>
<reference evidence="2 3" key="1">
    <citation type="submission" date="2019-01" db="EMBL/GenBank/DDBJ databases">
        <title>Lacunisphaera sp. strain TWA-58.</title>
        <authorList>
            <person name="Chen W.-M."/>
        </authorList>
    </citation>
    <scope>NUCLEOTIDE SEQUENCE [LARGE SCALE GENOMIC DNA]</scope>
    <source>
        <strain evidence="2 3">TWA-58</strain>
    </source>
</reference>
<protein>
    <recommendedName>
        <fullName evidence="4">GH26 domain-containing protein</fullName>
    </recommendedName>
</protein>
<evidence type="ECO:0008006" key="4">
    <source>
        <dbReference type="Google" id="ProtNLM"/>
    </source>
</evidence>
<keyword evidence="1" id="KW-0812">Transmembrane</keyword>
<proteinExistence type="predicted"/>
<sequence>MPTESQLIGSSDRLLAARALRPSHHGSVAGRARPPLLTRREFFTMSAAAVVLPLVPALAAAFATETEFYRDWLGTTLVEGQYHLTDRPNLLEGAERMLALGTRVGKFWFEPHRAARDYPWNSAWPEMRTLRDLAASPYWREVFALPFRTMFLETHSPAEGGWNSDPGPAREARIRAEWEELLAFLYAEHGDLPLTLVLQNWEGDWQLRGLGVLWDDPPADWRERCARYARRLAARQAAVTAMRAAHPGARLRVLHAAEVNRVADQWRGIPTLTEHVLPHVELDLVSYSCYDAMDDGATLTRAIDTIRRFARTAGPLGAGAVCLGEIGIPEMARPERIPARWRELLAAARAAQVHWVVQWALYCNESDNRHQPQPKPSVTDPARLQGFWLLRPDGSLSETGRVFSALWQTGSFPPS</sequence>
<evidence type="ECO:0000313" key="2">
    <source>
        <dbReference type="EMBL" id="RXK55880.1"/>
    </source>
</evidence>
<name>A0A4Q1CAF0_9BACT</name>